<name>A0A645HDP0_9ZZZZ</name>
<dbReference type="EMBL" id="VSSQ01086628">
    <property type="protein sequence ID" value="MPN33893.1"/>
    <property type="molecule type" value="Genomic_DNA"/>
</dbReference>
<evidence type="ECO:0008006" key="2">
    <source>
        <dbReference type="Google" id="ProtNLM"/>
    </source>
</evidence>
<dbReference type="SUPFAM" id="SSF53383">
    <property type="entry name" value="PLP-dependent transferases"/>
    <property type="match status" value="1"/>
</dbReference>
<reference evidence="1" key="1">
    <citation type="submission" date="2019-08" db="EMBL/GenBank/DDBJ databases">
        <authorList>
            <person name="Kucharzyk K."/>
            <person name="Murdoch R.W."/>
            <person name="Higgins S."/>
            <person name="Loffler F."/>
        </authorList>
    </citation>
    <scope>NUCLEOTIDE SEQUENCE</scope>
</reference>
<evidence type="ECO:0000313" key="1">
    <source>
        <dbReference type="EMBL" id="MPN33893.1"/>
    </source>
</evidence>
<sequence>MALIQNDLYLSIAAHANHMADKLQSELKNMGVSFLNESATNQIFPIFSNKMIEDLKQIARFEVWGPFDHNHSVIRFVTSWATQEKLVESFLQEVFQMLKTKNEKE</sequence>
<organism evidence="1">
    <name type="scientific">bioreactor metagenome</name>
    <dbReference type="NCBI Taxonomy" id="1076179"/>
    <lineage>
        <taxon>unclassified sequences</taxon>
        <taxon>metagenomes</taxon>
        <taxon>ecological metagenomes</taxon>
    </lineage>
</organism>
<proteinExistence type="predicted"/>
<gene>
    <name evidence="1" type="ORF">SDC9_181385</name>
</gene>
<accession>A0A645HDP0</accession>
<dbReference type="AlphaFoldDB" id="A0A645HDP0"/>
<dbReference type="Gene3D" id="3.90.1150.10">
    <property type="entry name" value="Aspartate Aminotransferase, domain 1"/>
    <property type="match status" value="1"/>
</dbReference>
<dbReference type="InterPro" id="IPR015422">
    <property type="entry name" value="PyrdxlP-dep_Trfase_small"/>
</dbReference>
<comment type="caution">
    <text evidence="1">The sequence shown here is derived from an EMBL/GenBank/DDBJ whole genome shotgun (WGS) entry which is preliminary data.</text>
</comment>
<dbReference type="InterPro" id="IPR015424">
    <property type="entry name" value="PyrdxlP-dep_Trfase"/>
</dbReference>
<protein>
    <recommendedName>
        <fullName evidence="2">Low-specificity L-threonine aldolase</fullName>
    </recommendedName>
</protein>